<dbReference type="PANTHER" id="PTHR10572:SF24">
    <property type="entry name" value="3-HYDROXY-3-METHYLGLUTARYL-COENZYME A REDUCTASE"/>
    <property type="match status" value="1"/>
</dbReference>
<proteinExistence type="inferred from homology"/>
<comment type="similarity">
    <text evidence="1 3">Belongs to the HMG-CoA reductase family.</text>
</comment>
<gene>
    <name evidence="4" type="ORF">C8P70_1077</name>
</gene>
<dbReference type="InterPro" id="IPR023076">
    <property type="entry name" value="HMG_CoA_Rdtase_CS"/>
</dbReference>
<dbReference type="InterPro" id="IPR004553">
    <property type="entry name" value="HMG_CoA_Rdtase_bac-typ"/>
</dbReference>
<dbReference type="InterPro" id="IPR023074">
    <property type="entry name" value="HMG_CoA_Rdtase_cat_sf"/>
</dbReference>
<organism evidence="4 5">
    <name type="scientific">Myroides indicus</name>
    <dbReference type="NCBI Taxonomy" id="1323422"/>
    <lineage>
        <taxon>Bacteria</taxon>
        <taxon>Pseudomonadati</taxon>
        <taxon>Bacteroidota</taxon>
        <taxon>Flavobacteriia</taxon>
        <taxon>Flavobacteriales</taxon>
        <taxon>Flavobacteriaceae</taxon>
        <taxon>Myroides</taxon>
    </lineage>
</organism>
<dbReference type="InterPro" id="IPR009029">
    <property type="entry name" value="HMG_CoA_Rdtase_sub-bd_dom_sf"/>
</dbReference>
<dbReference type="RefSeq" id="WP_133712056.1">
    <property type="nucleotide sequence ID" value="NZ_SOAG01000007.1"/>
</dbReference>
<dbReference type="InterPro" id="IPR009023">
    <property type="entry name" value="HMG_CoA_Rdtase_NAD(P)-bd_sf"/>
</dbReference>
<evidence type="ECO:0000256" key="3">
    <source>
        <dbReference type="RuleBase" id="RU361219"/>
    </source>
</evidence>
<dbReference type="Pfam" id="PF00368">
    <property type="entry name" value="HMG-CoA_red"/>
    <property type="match status" value="1"/>
</dbReference>
<dbReference type="GO" id="GO:0015936">
    <property type="term" value="P:coenzyme A metabolic process"/>
    <property type="evidence" value="ECO:0007669"/>
    <property type="project" value="InterPro"/>
</dbReference>
<dbReference type="PROSITE" id="PS50065">
    <property type="entry name" value="HMG_COA_REDUCTASE_4"/>
    <property type="match status" value="1"/>
</dbReference>
<dbReference type="UniPathway" id="UPA00257">
    <property type="reaction ID" value="UER00367"/>
</dbReference>
<dbReference type="GO" id="GO:0140643">
    <property type="term" value="F:hydroxymethylglutaryl-CoA reductase (NADH) activity"/>
    <property type="evidence" value="ECO:0007669"/>
    <property type="project" value="UniProtKB-EC"/>
</dbReference>
<dbReference type="PRINTS" id="PR00071">
    <property type="entry name" value="HMGCOARDTASE"/>
</dbReference>
<keyword evidence="5" id="KW-1185">Reference proteome</keyword>
<name>A0A4R7F1U8_9FLAO</name>
<evidence type="ECO:0000256" key="1">
    <source>
        <dbReference type="ARBA" id="ARBA00007661"/>
    </source>
</evidence>
<accession>A0A4R7F1U8</accession>
<evidence type="ECO:0000313" key="5">
    <source>
        <dbReference type="Proteomes" id="UP000295215"/>
    </source>
</evidence>
<dbReference type="InterPro" id="IPR002202">
    <property type="entry name" value="HMG_CoA_Rdtase"/>
</dbReference>
<evidence type="ECO:0000313" key="4">
    <source>
        <dbReference type="EMBL" id="TDS62042.1"/>
    </source>
</evidence>
<evidence type="ECO:0000256" key="2">
    <source>
        <dbReference type="ARBA" id="ARBA00023002"/>
    </source>
</evidence>
<dbReference type="NCBIfam" id="TIGR00532">
    <property type="entry name" value="HMG_CoA_R_NAD"/>
    <property type="match status" value="1"/>
</dbReference>
<dbReference type="EC" id="1.1.1.88" evidence="3"/>
<dbReference type="CDD" id="cd00644">
    <property type="entry name" value="HMG-CoA_reductase_classII"/>
    <property type="match status" value="1"/>
</dbReference>
<keyword evidence="2 3" id="KW-0560">Oxidoreductase</keyword>
<dbReference type="Gene3D" id="3.90.770.10">
    <property type="entry name" value="3-hydroxy-3-methylglutaryl-coenzyme A Reductase, Chain A, domain 2"/>
    <property type="match status" value="2"/>
</dbReference>
<sequence length="438" mass="48975">MKENINGFSKLDKQEKINWIAQNFFSDADEAVKMIKRYWNADEALQKLHDEFIENTITNFYLPFGIAPNFLINKEWYTVPMVIEESSVVAAAAKSAKFWSVRGGFKTTVIGTEKIGQVHFLFKGEKPKLIQFINQIKPLFFDETAVVTQNMRKRGGGIQEVELRDKTDVLPDYYQLHVTFDTKDSMGANFINSCLEQIAEILKKQAVQNPSFSDEENQIDVVMSILSNYVPNCLVRAEVSCRVEELKSKDIEDPQLFAEKFVQAVKIAEIEPFRAVTHNKGIMNGVDAVVVATGNDFRAVEAGIHAFAAKSGVYSSLSHAIIEDGIFKFWVDLPLALGTVGGLTSLHPMVKMALQILKKPSAEQLMQIIAAAGLAQNFAAVKSLTTTGIQKGHMKMHLMNILNQFKATDEEKVAVAAHFEKEIVSHNAVVELLESLRK</sequence>
<comment type="catalytic activity">
    <reaction evidence="3">
        <text>(R)-mevalonate + 2 NAD(+) + CoA = (3S)-3-hydroxy-3-methylglutaryl-CoA + 2 NADH + 2 H(+)</text>
        <dbReference type="Rhea" id="RHEA:14833"/>
        <dbReference type="ChEBI" id="CHEBI:15378"/>
        <dbReference type="ChEBI" id="CHEBI:36464"/>
        <dbReference type="ChEBI" id="CHEBI:43074"/>
        <dbReference type="ChEBI" id="CHEBI:57287"/>
        <dbReference type="ChEBI" id="CHEBI:57540"/>
        <dbReference type="ChEBI" id="CHEBI:57945"/>
        <dbReference type="EC" id="1.1.1.88"/>
    </reaction>
</comment>
<dbReference type="OrthoDB" id="9764892at2"/>
<dbReference type="AlphaFoldDB" id="A0A4R7F1U8"/>
<dbReference type="Proteomes" id="UP000295215">
    <property type="component" value="Unassembled WGS sequence"/>
</dbReference>
<dbReference type="Gene3D" id="1.10.8.660">
    <property type="match status" value="1"/>
</dbReference>
<comment type="pathway">
    <text evidence="3">Metabolic intermediate metabolism; (R)-mevalonate degradation; (S)-3-hydroxy-3-methylglutaryl-CoA from (R)-mevalonate: step 1/1.</text>
</comment>
<reference evidence="4 5" key="1">
    <citation type="submission" date="2019-03" db="EMBL/GenBank/DDBJ databases">
        <title>Genomic Encyclopedia of Archaeal and Bacterial Type Strains, Phase II (KMG-II): from individual species to whole genera.</title>
        <authorList>
            <person name="Goeker M."/>
        </authorList>
    </citation>
    <scope>NUCLEOTIDE SEQUENCE [LARGE SCALE GENOMIC DNA]</scope>
    <source>
        <strain evidence="4 5">DSM 28213</strain>
    </source>
</reference>
<dbReference type="SUPFAM" id="SSF56542">
    <property type="entry name" value="Substrate-binding domain of HMG-CoA reductase"/>
    <property type="match status" value="1"/>
</dbReference>
<dbReference type="SUPFAM" id="SSF55035">
    <property type="entry name" value="NAD-binding domain of HMG-CoA reductase"/>
    <property type="match status" value="1"/>
</dbReference>
<dbReference type="EMBL" id="SOAG01000007">
    <property type="protein sequence ID" value="TDS62042.1"/>
    <property type="molecule type" value="Genomic_DNA"/>
</dbReference>
<protein>
    <recommendedName>
        <fullName evidence="3">3-hydroxy-3-methylglutaryl coenzyme A reductase</fullName>
        <shortName evidence="3">HMG-CoA reductase</shortName>
        <ecNumber evidence="3">1.1.1.88</ecNumber>
    </recommendedName>
</protein>
<dbReference type="PANTHER" id="PTHR10572">
    <property type="entry name" value="3-HYDROXY-3-METHYLGLUTARYL-COENZYME A REDUCTASE"/>
    <property type="match status" value="1"/>
</dbReference>
<dbReference type="GO" id="GO:0004420">
    <property type="term" value="F:hydroxymethylglutaryl-CoA reductase (NADPH) activity"/>
    <property type="evidence" value="ECO:0007669"/>
    <property type="project" value="InterPro"/>
</dbReference>
<dbReference type="PROSITE" id="PS00066">
    <property type="entry name" value="HMG_COA_REDUCTASE_1"/>
    <property type="match status" value="1"/>
</dbReference>
<keyword evidence="3" id="KW-0520">NAD</keyword>
<comment type="caution">
    <text evidence="4">The sequence shown here is derived from an EMBL/GenBank/DDBJ whole genome shotgun (WGS) entry which is preliminary data.</text>
</comment>